<dbReference type="Proteomes" id="UP000708208">
    <property type="component" value="Unassembled WGS sequence"/>
</dbReference>
<comment type="caution">
    <text evidence="1">The sequence shown here is derived from an EMBL/GenBank/DDBJ whole genome shotgun (WGS) entry which is preliminary data.</text>
</comment>
<evidence type="ECO:0008006" key="3">
    <source>
        <dbReference type="Google" id="ProtNLM"/>
    </source>
</evidence>
<gene>
    <name evidence="1" type="ORF">AFUS01_LOCUS41611</name>
</gene>
<evidence type="ECO:0000313" key="2">
    <source>
        <dbReference type="Proteomes" id="UP000708208"/>
    </source>
</evidence>
<name>A0A8J2M1X0_9HEXA</name>
<proteinExistence type="predicted"/>
<evidence type="ECO:0000313" key="1">
    <source>
        <dbReference type="EMBL" id="CAG7831890.1"/>
    </source>
</evidence>
<accession>A0A8J2M1X0</accession>
<feature type="non-terminal residue" evidence="1">
    <location>
        <position position="115"/>
    </location>
</feature>
<protein>
    <recommendedName>
        <fullName evidence="3">Cuticle protein</fullName>
    </recommendedName>
</protein>
<dbReference type="AlphaFoldDB" id="A0A8J2M1X0"/>
<organism evidence="1 2">
    <name type="scientific">Allacma fusca</name>
    <dbReference type="NCBI Taxonomy" id="39272"/>
    <lineage>
        <taxon>Eukaryota</taxon>
        <taxon>Metazoa</taxon>
        <taxon>Ecdysozoa</taxon>
        <taxon>Arthropoda</taxon>
        <taxon>Hexapoda</taxon>
        <taxon>Collembola</taxon>
        <taxon>Symphypleona</taxon>
        <taxon>Sminthuridae</taxon>
        <taxon>Allacma</taxon>
    </lineage>
</organism>
<dbReference type="OrthoDB" id="8287089at2759"/>
<dbReference type="EMBL" id="CAJVCH010562513">
    <property type="protein sequence ID" value="CAG7831890.1"/>
    <property type="molecule type" value="Genomic_DNA"/>
</dbReference>
<keyword evidence="2" id="KW-1185">Reference proteome</keyword>
<feature type="non-terminal residue" evidence="1">
    <location>
        <position position="1"/>
    </location>
</feature>
<sequence length="115" mass="11376">SYPGPTVTKSVETYSAPSIEKTTLITRTITAPLNAPPVKSVTYSAPAAPVAAVAAAPVAAVAAAPGIAYGAQVAAPVQYASYAAAPVQYASYAAAPVQYASYAAAPVAKAYTTPT</sequence>
<reference evidence="1" key="1">
    <citation type="submission" date="2021-06" db="EMBL/GenBank/DDBJ databases">
        <authorList>
            <person name="Hodson N. C."/>
            <person name="Mongue J. A."/>
            <person name="Jaron S. K."/>
        </authorList>
    </citation>
    <scope>NUCLEOTIDE SEQUENCE</scope>
</reference>